<dbReference type="GO" id="GO:0006508">
    <property type="term" value="P:proteolysis"/>
    <property type="evidence" value="ECO:0007669"/>
    <property type="project" value="UniProtKB-KW"/>
</dbReference>
<gene>
    <name evidence="7" type="ORF">M4L21_05290</name>
</gene>
<evidence type="ECO:0000313" key="8">
    <source>
        <dbReference type="Proteomes" id="UP001152302"/>
    </source>
</evidence>
<keyword evidence="5" id="KW-0645">Protease</keyword>
<dbReference type="AlphaFoldDB" id="A0A9X4L9U3"/>
<accession>A0A9X4L9U3</accession>
<evidence type="ECO:0000256" key="1">
    <source>
        <dbReference type="ARBA" id="ARBA00001667"/>
    </source>
</evidence>
<dbReference type="Pfam" id="PF01551">
    <property type="entry name" value="Peptidase_M23"/>
    <property type="match status" value="1"/>
</dbReference>
<dbReference type="InterPro" id="IPR011055">
    <property type="entry name" value="Dup_hybrid_motif"/>
</dbReference>
<evidence type="ECO:0000256" key="2">
    <source>
        <dbReference type="ARBA" id="ARBA00001947"/>
    </source>
</evidence>
<comment type="caution">
    <text evidence="7">The sequence shown here is derived from an EMBL/GenBank/DDBJ whole genome shotgun (WGS) entry which is preliminary data.</text>
</comment>
<dbReference type="RefSeq" id="WP_277581575.1">
    <property type="nucleotide sequence ID" value="NZ_JAMBPV010000005.1"/>
</dbReference>
<dbReference type="InterPro" id="IPR016047">
    <property type="entry name" value="M23ase_b-sheet_dom"/>
</dbReference>
<dbReference type="EC" id="3.4.24.75" evidence="4"/>
<comment type="catalytic activity">
    <reaction evidence="1">
        <text>Hydrolysis of the -Gly-|-Gly- bond in the pentaglycine inter-peptide link joining staphylococcal cell wall peptidoglycans.</text>
        <dbReference type="EC" id="3.4.24.75"/>
    </reaction>
</comment>
<evidence type="ECO:0000256" key="4">
    <source>
        <dbReference type="ARBA" id="ARBA00012322"/>
    </source>
</evidence>
<keyword evidence="5" id="KW-0482">Metalloprotease</keyword>
<keyword evidence="5" id="KW-0378">Hydrolase</keyword>
<reference evidence="7" key="1">
    <citation type="submission" date="2022-05" db="EMBL/GenBank/DDBJ databases">
        <title>Comparative genomics of Staphylococcus equorum isolates.</title>
        <authorList>
            <person name="Luelf R.H."/>
        </authorList>
    </citation>
    <scope>NUCLEOTIDE SEQUENCE</scope>
    <source>
        <strain evidence="7">TMW 2.2343</strain>
    </source>
</reference>
<evidence type="ECO:0000313" key="7">
    <source>
        <dbReference type="EMBL" id="MDG0858737.1"/>
    </source>
</evidence>
<dbReference type="PANTHER" id="PTHR21666:SF270">
    <property type="entry name" value="MUREIN HYDROLASE ACTIVATOR ENVC"/>
    <property type="match status" value="1"/>
</dbReference>
<dbReference type="CDD" id="cd12797">
    <property type="entry name" value="M23_peptidase"/>
    <property type="match status" value="1"/>
</dbReference>
<protein>
    <recommendedName>
        <fullName evidence="4">lysostaphin</fullName>
        <ecNumber evidence="4">3.4.24.75</ecNumber>
    </recommendedName>
</protein>
<proteinExistence type="inferred from homology"/>
<comment type="cofactor">
    <cofactor evidence="2">
        <name>Zn(2+)</name>
        <dbReference type="ChEBI" id="CHEBI:29105"/>
    </cofactor>
</comment>
<dbReference type="GO" id="GO:0004222">
    <property type="term" value="F:metalloendopeptidase activity"/>
    <property type="evidence" value="ECO:0007669"/>
    <property type="project" value="TreeGrafter"/>
</dbReference>
<organism evidence="7 8">
    <name type="scientific">Staphylococcus equorum</name>
    <dbReference type="NCBI Taxonomy" id="246432"/>
    <lineage>
        <taxon>Bacteria</taxon>
        <taxon>Bacillati</taxon>
        <taxon>Bacillota</taxon>
        <taxon>Bacilli</taxon>
        <taxon>Bacillales</taxon>
        <taxon>Staphylococcaceae</taxon>
        <taxon>Staphylococcus</taxon>
    </lineage>
</organism>
<evidence type="ECO:0000256" key="5">
    <source>
        <dbReference type="ARBA" id="ARBA00023049"/>
    </source>
</evidence>
<dbReference type="Proteomes" id="UP001152302">
    <property type="component" value="Unassembled WGS sequence"/>
</dbReference>
<dbReference type="InterPro" id="IPR050570">
    <property type="entry name" value="Cell_wall_metabolism_enzyme"/>
</dbReference>
<dbReference type="PANTHER" id="PTHR21666">
    <property type="entry name" value="PEPTIDASE-RELATED"/>
    <property type="match status" value="1"/>
</dbReference>
<evidence type="ECO:0000256" key="3">
    <source>
        <dbReference type="ARBA" id="ARBA00006646"/>
    </source>
</evidence>
<dbReference type="SUPFAM" id="SSF51261">
    <property type="entry name" value="Duplicated hybrid motif"/>
    <property type="match status" value="1"/>
</dbReference>
<sequence length="313" mass="35937">METINAQIIINKIENSDAIWLYEHFSDYFQEVSSYKEFKKLLSAYNGIRGTNRLYKHLHINRQDEYIWFDTNMESGASVILNKYQEIIGMALIPIKQSHLIKFSKCSYTIPVQEDWLVHTGGANELLNQHYRYKNQRNAFDFVKVIDGFTYNGDSTQCENYFSYNAPILAPANGVVEEIVDGIPDCTPGEYNTLHPEGNYIIIKHGRNEYCMIAHIKPYSFKIEKGDTLLRGQHIANVGNSGNASEPHVHFQVMNHKDIKTTQTLKIKFLNNASPVKGDIVTYTGDNVLLESESQFSTFFKNISTNIKHKFKS</sequence>
<name>A0A9X4L9U3_9STAP</name>
<comment type="similarity">
    <text evidence="3">Belongs to the peptidase M23B family.</text>
</comment>
<evidence type="ECO:0000259" key="6">
    <source>
        <dbReference type="Pfam" id="PF01551"/>
    </source>
</evidence>
<feature type="domain" description="M23ase beta-sheet core" evidence="6">
    <location>
        <begin position="164"/>
        <end position="257"/>
    </location>
</feature>
<dbReference type="EMBL" id="JAMBPX010000003">
    <property type="protein sequence ID" value="MDG0858737.1"/>
    <property type="molecule type" value="Genomic_DNA"/>
</dbReference>
<dbReference type="Gene3D" id="2.70.70.10">
    <property type="entry name" value="Glucose Permease (Domain IIA)"/>
    <property type="match status" value="1"/>
</dbReference>